<dbReference type="InterPro" id="IPR037479">
    <property type="entry name" value="Tauto_MSAD"/>
</dbReference>
<dbReference type="Proteomes" id="UP001229244">
    <property type="component" value="Unassembled WGS sequence"/>
</dbReference>
<dbReference type="AlphaFoldDB" id="A0AAE3VR31"/>
<dbReference type="PANTHER" id="PTHR38460:SF1">
    <property type="entry name" value="TAUTOMERASE YOLI-RELATED"/>
    <property type="match status" value="1"/>
</dbReference>
<proteinExistence type="predicted"/>
<protein>
    <recommendedName>
        <fullName evidence="3">Tautomerase family protein</fullName>
    </recommendedName>
</protein>
<evidence type="ECO:0000313" key="1">
    <source>
        <dbReference type="EMBL" id="MDQ0316597.1"/>
    </source>
</evidence>
<comment type="caution">
    <text evidence="1">The sequence shown here is derived from an EMBL/GenBank/DDBJ whole genome shotgun (WGS) entry which is preliminary data.</text>
</comment>
<dbReference type="Gene3D" id="3.30.429.10">
    <property type="entry name" value="Macrophage Migration Inhibitory Factor"/>
    <property type="match status" value="1"/>
</dbReference>
<evidence type="ECO:0000313" key="2">
    <source>
        <dbReference type="Proteomes" id="UP001229244"/>
    </source>
</evidence>
<name>A0AAE3VR31_9HYPH</name>
<dbReference type="SUPFAM" id="SSF55331">
    <property type="entry name" value="Tautomerase/MIF"/>
    <property type="match status" value="1"/>
</dbReference>
<dbReference type="InterPro" id="IPR014347">
    <property type="entry name" value="Tautomerase/MIF_sf"/>
</dbReference>
<dbReference type="RefSeq" id="WP_306886483.1">
    <property type="nucleotide sequence ID" value="NZ_JAUSUL010000003.1"/>
</dbReference>
<evidence type="ECO:0008006" key="3">
    <source>
        <dbReference type="Google" id="ProtNLM"/>
    </source>
</evidence>
<dbReference type="Pfam" id="PF14552">
    <property type="entry name" value="Tautomerase_2"/>
    <property type="match status" value="1"/>
</dbReference>
<dbReference type="EMBL" id="JAUSUL010000003">
    <property type="protein sequence ID" value="MDQ0316597.1"/>
    <property type="molecule type" value="Genomic_DNA"/>
</dbReference>
<reference evidence="1" key="1">
    <citation type="submission" date="2023-07" db="EMBL/GenBank/DDBJ databases">
        <title>Genomic Encyclopedia of Type Strains, Phase IV (KMG-IV): sequencing the most valuable type-strain genomes for metagenomic binning, comparative biology and taxonomic classification.</title>
        <authorList>
            <person name="Goeker M."/>
        </authorList>
    </citation>
    <scope>NUCLEOTIDE SEQUENCE</scope>
    <source>
        <strain evidence="1">DSM 21202</strain>
    </source>
</reference>
<gene>
    <name evidence="1" type="ORF">J2S73_003073</name>
</gene>
<sequence length="165" mass="18386">MVYRTFHGRDTGVLSGFTGIYRIEVLSHSQDRRMPFNKLHVPQDLPASMCHAINDLLHECLVETCGVNPDDFFCIVSRYPADDMIFHPTFLGDRDPAATIVIEIALLAGRSDEQKEALFVDMRNRLAGIGFEPANSIMFLIENNPIDWSFSPAGSVKSVLGRSNG</sequence>
<dbReference type="PANTHER" id="PTHR38460">
    <property type="entry name" value="TAUTOMERASE YOLI-RELATED"/>
    <property type="match status" value="1"/>
</dbReference>
<keyword evidence="2" id="KW-1185">Reference proteome</keyword>
<organism evidence="1 2">
    <name type="scientific">Amorphus orientalis</name>
    <dbReference type="NCBI Taxonomy" id="649198"/>
    <lineage>
        <taxon>Bacteria</taxon>
        <taxon>Pseudomonadati</taxon>
        <taxon>Pseudomonadota</taxon>
        <taxon>Alphaproteobacteria</taxon>
        <taxon>Hyphomicrobiales</taxon>
        <taxon>Amorphaceae</taxon>
        <taxon>Amorphus</taxon>
    </lineage>
</organism>
<accession>A0AAE3VR31</accession>